<organism evidence="6 7">
    <name type="scientific">Frankliniella fusca</name>
    <dbReference type="NCBI Taxonomy" id="407009"/>
    <lineage>
        <taxon>Eukaryota</taxon>
        <taxon>Metazoa</taxon>
        <taxon>Ecdysozoa</taxon>
        <taxon>Arthropoda</taxon>
        <taxon>Hexapoda</taxon>
        <taxon>Insecta</taxon>
        <taxon>Pterygota</taxon>
        <taxon>Neoptera</taxon>
        <taxon>Paraneoptera</taxon>
        <taxon>Thysanoptera</taxon>
        <taxon>Terebrantia</taxon>
        <taxon>Thripoidea</taxon>
        <taxon>Thripidae</taxon>
        <taxon>Frankliniella</taxon>
    </lineage>
</organism>
<dbReference type="PANTHER" id="PTHR47595">
    <property type="entry name" value="HEAT SHOCK 70 KDA PROTEIN 14"/>
    <property type="match status" value="1"/>
</dbReference>
<gene>
    <name evidence="6" type="ORF">KUF71_022587</name>
</gene>
<evidence type="ECO:0000256" key="1">
    <source>
        <dbReference type="ARBA" id="ARBA00001968"/>
    </source>
</evidence>
<dbReference type="Pfam" id="PF13359">
    <property type="entry name" value="DDE_Tnp_4"/>
    <property type="match status" value="1"/>
</dbReference>
<evidence type="ECO:0000256" key="3">
    <source>
        <dbReference type="SAM" id="MobiDB-lite"/>
    </source>
</evidence>
<dbReference type="Proteomes" id="UP001219518">
    <property type="component" value="Unassembled WGS sequence"/>
</dbReference>
<proteinExistence type="predicted"/>
<evidence type="ECO:0000256" key="2">
    <source>
        <dbReference type="ARBA" id="ARBA00022723"/>
    </source>
</evidence>
<evidence type="ECO:0000259" key="4">
    <source>
        <dbReference type="Pfam" id="PF13359"/>
    </source>
</evidence>
<keyword evidence="7" id="KW-1185">Reference proteome</keyword>
<evidence type="ECO:0000313" key="6">
    <source>
        <dbReference type="EMBL" id="KAK3913133.1"/>
    </source>
</evidence>
<evidence type="ECO:0000259" key="5">
    <source>
        <dbReference type="Pfam" id="PF13837"/>
    </source>
</evidence>
<keyword evidence="2" id="KW-0479">Metal-binding</keyword>
<dbReference type="PANTHER" id="PTHR47595:SF1">
    <property type="entry name" value="MYB_SANT-LIKE DNA-BINDING DOMAIN-CONTAINING PROTEIN"/>
    <property type="match status" value="1"/>
</dbReference>
<feature type="compositionally biased region" description="Basic residues" evidence="3">
    <location>
        <begin position="677"/>
        <end position="686"/>
    </location>
</feature>
<evidence type="ECO:0000313" key="7">
    <source>
        <dbReference type="Proteomes" id="UP001219518"/>
    </source>
</evidence>
<comment type="caution">
    <text evidence="6">The sequence shown here is derived from an EMBL/GenBank/DDBJ whole genome shotgun (WGS) entry which is preliminary data.</text>
</comment>
<feature type="domain" description="Myb/SANT-like DNA-binding" evidence="5">
    <location>
        <begin position="851"/>
        <end position="942"/>
    </location>
</feature>
<reference evidence="6" key="1">
    <citation type="submission" date="2021-07" db="EMBL/GenBank/DDBJ databases">
        <authorList>
            <person name="Catto M.A."/>
            <person name="Jacobson A."/>
            <person name="Kennedy G."/>
            <person name="Labadie P."/>
            <person name="Hunt B.G."/>
            <person name="Srinivasan R."/>
        </authorList>
    </citation>
    <scope>NUCLEOTIDE SEQUENCE</scope>
    <source>
        <strain evidence="6">PL_HMW_Pooled</strain>
        <tissue evidence="6">Head</tissue>
    </source>
</reference>
<protein>
    <submittedName>
        <fullName evidence="6">Protein ANTAGONIST OF LIKE HETEROCHROMATIN PROTEIN 1</fullName>
    </submittedName>
</protein>
<dbReference type="EMBL" id="JAHWGI010000309">
    <property type="protein sequence ID" value="KAK3913133.1"/>
    <property type="molecule type" value="Genomic_DNA"/>
</dbReference>
<accession>A0AAE1H249</accession>
<feature type="region of interest" description="Disordered" evidence="3">
    <location>
        <begin position="967"/>
        <end position="990"/>
    </location>
</feature>
<feature type="region of interest" description="Disordered" evidence="3">
    <location>
        <begin position="456"/>
        <end position="478"/>
    </location>
</feature>
<dbReference type="AlphaFoldDB" id="A0AAE1H249"/>
<dbReference type="GO" id="GO:0046872">
    <property type="term" value="F:metal ion binding"/>
    <property type="evidence" value="ECO:0007669"/>
    <property type="project" value="UniProtKB-KW"/>
</dbReference>
<dbReference type="InterPro" id="IPR044822">
    <property type="entry name" value="Myb_DNA-bind_4"/>
</dbReference>
<feature type="region of interest" description="Disordered" evidence="3">
    <location>
        <begin position="668"/>
        <end position="728"/>
    </location>
</feature>
<name>A0AAE1H249_9NEOP</name>
<sequence>MDRLQQIRFFMEDDDDDAMMLQILLAEDRRVVNGNDLDVSSPPTLELEINVEGWRRLGDPTFRSHFRMDRPTFEKLVVAVGEQIEKDKDHEISFKTPVDVSIMIGLWVLFNGDFFRSVSVKFNISKGVAHYHYTRLIKALHAVRGRYIAWPNAAERDNIQNRFFRRYGYPGVVGAIDGTHIYTTAPLYQKQRYVNRHHTYSLLAQAVCDDKMLYRDVYAGEQGSVVPYLISILKRSQKSTCNGRKVESSRIRVAMAMAMTLVDCELLDVSTGAIYVLKVDPKDVDVLDNDNVKRFRILNDLKSRGKKPDRIWDSLIEESTKRSVPAKNRKGSIGVWDDAAQWALLTELIPHRLALRSQRYAVKIWAEVSTKLETYDLPEKYSPEQVAEKVRLMKRTWKDVKQGKRKKGWEFTDMMAYIFEKPIEDEQFLNVPKDMSSVGSYTSYLNALQAGANSSSIENSPAQAECSTHGSPAQLSTHGIQAVRSSHSIQLERSAHIIQAERNTGSGDTLCIVEDLSSFENSLASHGAQAEESTASGEDIVFSFENEPATRVVRAEQSIGSGDTLCVPENLTSPAAECINSSPKETVSSFNGNDVGRGLFDFSLFQPEGRAQADDDDEGIIVLFDSEEIFIGQMELKKEPSDSNNNYSDIYGDEIMSAKETPNKVIVPCRMTPKGRSPQKKNKKKGKENTHVEIPLADEPRTPVKKKSKSTGGRVEVPASPAKTPKRKAVQKNLVWPARLDDDFVRECVARKTRVQQFPETSIQVWKDVAAALNEKGHIHISWDLCRAKFEQLNNFFINTVLKLGGKIGTNKWSHYKSFLEIHDIPPDVDIPENVEIDTNPGSENEGGGRKIWTDRHIMLLLDCYKLLKDKFNDTKSHVRHSILYAQISTIMNQFEGVEVSGKQCAREMNDLRSKFFQKFDNARGTGRAPSQWKFFKPMREIFDGDANLDAPFTSTVGTGLSYTARGKEETSSVRNTRTRPPCGKSKAAKENAQETTQVKMYKGWPQQIQQKQLEQRQALLDEVRLLRVNFDMRSAERMQMLKAVFEKL</sequence>
<comment type="cofactor">
    <cofactor evidence="1">
        <name>a divalent metal cation</name>
        <dbReference type="ChEBI" id="CHEBI:60240"/>
    </cofactor>
</comment>
<dbReference type="InterPro" id="IPR027806">
    <property type="entry name" value="HARBI1_dom"/>
</dbReference>
<reference evidence="6" key="2">
    <citation type="journal article" date="2023" name="BMC Genomics">
        <title>Pest status, molecular evolution, and epigenetic factors derived from the genome assembly of Frankliniella fusca, a thysanopteran phytovirus vector.</title>
        <authorList>
            <person name="Catto M.A."/>
            <person name="Labadie P.E."/>
            <person name="Jacobson A.L."/>
            <person name="Kennedy G.G."/>
            <person name="Srinivasan R."/>
            <person name="Hunt B.G."/>
        </authorList>
    </citation>
    <scope>NUCLEOTIDE SEQUENCE</scope>
    <source>
        <strain evidence="6">PL_HMW_Pooled</strain>
    </source>
</reference>
<dbReference type="Pfam" id="PF13837">
    <property type="entry name" value="Myb_DNA-bind_4"/>
    <property type="match status" value="1"/>
</dbReference>
<dbReference type="Gene3D" id="1.10.10.60">
    <property type="entry name" value="Homeodomain-like"/>
    <property type="match status" value="1"/>
</dbReference>
<feature type="domain" description="DDE Tnp4" evidence="4">
    <location>
        <begin position="176"/>
        <end position="225"/>
    </location>
</feature>